<reference evidence="2" key="1">
    <citation type="submission" date="2011-07" db="EMBL/GenBank/DDBJ databases">
        <title>The Genome Sequence of Exophiala (Wangiella) dermatitidis NIH/UT8656.</title>
        <authorList>
            <consortium name="The Broad Institute Genome Sequencing Platform"/>
            <person name="Cuomo C."/>
            <person name="Wang Z."/>
            <person name="Hunicke-Smith S."/>
            <person name="Szanislo P.J."/>
            <person name="Earl A."/>
            <person name="Young S.K."/>
            <person name="Zeng Q."/>
            <person name="Gargeya S."/>
            <person name="Fitzgerald M."/>
            <person name="Haas B."/>
            <person name="Abouelleil A."/>
            <person name="Alvarado L."/>
            <person name="Arachchi H.M."/>
            <person name="Berlin A."/>
            <person name="Brown A."/>
            <person name="Chapman S.B."/>
            <person name="Chen Z."/>
            <person name="Dunbar C."/>
            <person name="Freedman E."/>
            <person name="Gearin G."/>
            <person name="Gellesch M."/>
            <person name="Goldberg J."/>
            <person name="Griggs A."/>
            <person name="Gujja S."/>
            <person name="Heiman D."/>
            <person name="Howarth C."/>
            <person name="Larson L."/>
            <person name="Lui A."/>
            <person name="MacDonald P.J.P."/>
            <person name="Montmayeur A."/>
            <person name="Murphy C."/>
            <person name="Neiman D."/>
            <person name="Pearson M."/>
            <person name="Priest M."/>
            <person name="Roberts A."/>
            <person name="Saif S."/>
            <person name="Shea T."/>
            <person name="Shenoy N."/>
            <person name="Sisk P."/>
            <person name="Stolte C."/>
            <person name="Sykes S."/>
            <person name="Wortman J."/>
            <person name="Nusbaum C."/>
            <person name="Birren B."/>
        </authorList>
    </citation>
    <scope>NUCLEOTIDE SEQUENCE</scope>
    <source>
        <strain evidence="2">NIH/UT8656</strain>
    </source>
</reference>
<feature type="region of interest" description="Disordered" evidence="1">
    <location>
        <begin position="185"/>
        <end position="205"/>
    </location>
</feature>
<dbReference type="Proteomes" id="UP000007304">
    <property type="component" value="Unassembled WGS sequence"/>
</dbReference>
<evidence type="ECO:0000313" key="2">
    <source>
        <dbReference type="EMBL" id="EHY61077.1"/>
    </source>
</evidence>
<dbReference type="VEuPathDB" id="FungiDB:HMPREF1120_09015"/>
<gene>
    <name evidence="2" type="ORF">HMPREF1120_09015</name>
</gene>
<dbReference type="EMBL" id="JH226137">
    <property type="protein sequence ID" value="EHY61077.1"/>
    <property type="molecule type" value="Genomic_DNA"/>
</dbReference>
<feature type="compositionally biased region" description="Polar residues" evidence="1">
    <location>
        <begin position="194"/>
        <end position="205"/>
    </location>
</feature>
<dbReference type="HOGENOM" id="CLU_1337519_0_0_1"/>
<dbReference type="EMBL" id="JH226137">
    <property type="protein sequence ID" value="EHY61076.1"/>
    <property type="molecule type" value="Genomic_DNA"/>
</dbReference>
<name>H6CBC9_EXODN</name>
<sequence length="205" mass="23074">MARPCLPRGAVDEHVDLLDLKYSVPWNFSIGDFTSHFDLNRGIPARPACIQALTIPVSTYPISNVNLPSFHTLSTLITARSSDILQQICLIVTMSLLTSVDIYFLSKLQSYKLSSYQSPGKQFEEWHRDSTSLSTKAIPLICKRQDIPLFSLARTTRKLVIYSIWPALQASLRLNEDSMKIQHRAEHSLKKSLSDQSPTAQPNNS</sequence>
<protein>
    <submittedName>
        <fullName evidence="2">Uncharacterized protein</fullName>
    </submittedName>
</protein>
<dbReference type="RefSeq" id="XP_009161537.1">
    <property type="nucleotide sequence ID" value="XM_009163289.1"/>
</dbReference>
<proteinExistence type="predicted"/>
<organism evidence="2 3">
    <name type="scientific">Exophiala dermatitidis (strain ATCC 34100 / CBS 525.76 / NIH/UT8656)</name>
    <name type="common">Black yeast</name>
    <name type="synonym">Wangiella dermatitidis</name>
    <dbReference type="NCBI Taxonomy" id="858893"/>
    <lineage>
        <taxon>Eukaryota</taxon>
        <taxon>Fungi</taxon>
        <taxon>Dikarya</taxon>
        <taxon>Ascomycota</taxon>
        <taxon>Pezizomycotina</taxon>
        <taxon>Eurotiomycetes</taxon>
        <taxon>Chaetothyriomycetidae</taxon>
        <taxon>Chaetothyriales</taxon>
        <taxon>Herpotrichiellaceae</taxon>
        <taxon>Exophiala</taxon>
    </lineage>
</organism>
<dbReference type="AlphaFoldDB" id="H6CBC9"/>
<evidence type="ECO:0000256" key="1">
    <source>
        <dbReference type="SAM" id="MobiDB-lite"/>
    </source>
</evidence>
<accession>H6CBC9</accession>
<dbReference type="RefSeq" id="XP_009161538.1">
    <property type="nucleotide sequence ID" value="XM_009163290.1"/>
</dbReference>
<dbReference type="GeneID" id="20313654"/>
<keyword evidence="3" id="KW-1185">Reference proteome</keyword>
<evidence type="ECO:0000313" key="3">
    <source>
        <dbReference type="Proteomes" id="UP000007304"/>
    </source>
</evidence>